<accession>G3NZK3</accession>
<protein>
    <submittedName>
        <fullName evidence="2">Uncharacterized protein</fullName>
    </submittedName>
</protein>
<dbReference type="eggNOG" id="ENOG502T1T5">
    <property type="taxonomic scope" value="Eukaryota"/>
</dbReference>
<name>G3NZK3_GASAC</name>
<dbReference type="AlphaFoldDB" id="G3NZK3"/>
<reference evidence="2" key="2">
    <citation type="submission" date="2024-04" db="UniProtKB">
        <authorList>
            <consortium name="Ensembl"/>
        </authorList>
    </citation>
    <scope>IDENTIFICATION</scope>
</reference>
<organism evidence="2">
    <name type="scientific">Gasterosteus aculeatus</name>
    <name type="common">Three-spined stickleback</name>
    <dbReference type="NCBI Taxonomy" id="69293"/>
    <lineage>
        <taxon>Eukaryota</taxon>
        <taxon>Metazoa</taxon>
        <taxon>Chordata</taxon>
        <taxon>Craniata</taxon>
        <taxon>Vertebrata</taxon>
        <taxon>Euteleostomi</taxon>
        <taxon>Actinopterygii</taxon>
        <taxon>Neopterygii</taxon>
        <taxon>Teleostei</taxon>
        <taxon>Neoteleostei</taxon>
        <taxon>Acanthomorphata</taxon>
        <taxon>Eupercaria</taxon>
        <taxon>Perciformes</taxon>
        <taxon>Cottioidei</taxon>
        <taxon>Gasterosteales</taxon>
        <taxon>Gasterosteidae</taxon>
        <taxon>Gasterosteus</taxon>
    </lineage>
</organism>
<proteinExistence type="predicted"/>
<evidence type="ECO:0000256" key="1">
    <source>
        <dbReference type="SAM" id="MobiDB-lite"/>
    </source>
</evidence>
<evidence type="ECO:0000313" key="2">
    <source>
        <dbReference type="Ensembl" id="ENSGACP00000010776.1"/>
    </source>
</evidence>
<dbReference type="InParanoid" id="G3NZK3"/>
<reference evidence="2" key="1">
    <citation type="submission" date="2006-01" db="EMBL/GenBank/DDBJ databases">
        <authorList>
            <person name="Lindblad-Toh K."/>
            <person name="Mauceli E."/>
            <person name="Grabherr M."/>
            <person name="Chang J.L."/>
            <person name="Lander E.S."/>
        </authorList>
    </citation>
    <scope>NUCLEOTIDE SEQUENCE [LARGE SCALE GENOMIC DNA]</scope>
</reference>
<dbReference type="Ensembl" id="ENSGACT00000010798.1">
    <property type="protein sequence ID" value="ENSGACP00000010776.1"/>
    <property type="gene ID" value="ENSGACG00000008152.1"/>
</dbReference>
<sequence length="114" mass="11991">RAAGPAGVDQHRPELRLGLAAAVRPAQQSDQGRHQLQLKGPAPSAGGASRRRGAERRGDAERLPAATVAQHLLGTESDLLHEPGEDGVSVSGSRLLVFFLAAAVLRLAHHHQPL</sequence>
<feature type="region of interest" description="Disordered" evidence="1">
    <location>
        <begin position="22"/>
        <end position="64"/>
    </location>
</feature>